<evidence type="ECO:0008006" key="3">
    <source>
        <dbReference type="Google" id="ProtNLM"/>
    </source>
</evidence>
<dbReference type="RefSeq" id="WP_004230079.1">
    <property type="nucleotide sequence ID" value="NZ_AEUV02000002.1"/>
</dbReference>
<keyword evidence="2" id="KW-1185">Reference proteome</keyword>
<evidence type="ECO:0000313" key="2">
    <source>
        <dbReference type="Proteomes" id="UP000004322"/>
    </source>
</evidence>
<gene>
    <name evidence="1" type="ORF">STRCR_0486</name>
</gene>
<sequence>MDNLEGTISKLSTYYGIITFDEVRYIENETYKVKRNIPFFSSDLSQYRVGFKVSFSFQRRSATGSGNDLLVRGQSVQFAKNVCITDQTEEEQETSDLDFYQILNSKLTPSPNLTNESSFLEFLKLNNFRYSTFNEISVLSNVIEEPITISDFKAIIDYDLMFKEFIMKWVLFIENDVKSRIEDRASELGITESDLFIKLDSSGDNNFKNLIKNSLKNLRKNYLLRDIGDLRLQYDVTTDEIPKLESAPIDMLMDQFTVGDLLDFIDFITAEYPDFTNGGNTDWEKVRDYLSELKLVRNISAHGNSFLSAILDEKSNPNYLLEENSHIFGGDPFYIDTSKKTSVFHLVRSPIKLILKGQVTSPQQIAVFWTQKLLNNQTLRSFVYFYFMVCYLTEGKDSKEKFKNELRVLFGNAPKNVNFHKVIDCVNTHPQLDKEDKQNILNILIPQAINMFDYVKEHGYEYRGEDGDTIYNILYGEGKQIRINLSENAKWHLDMCMDIATKPLKRDNEAPSQWSESKEIRDKFGIFFMEASNARETLMRMFDSNLEIDYNEGIEQLLKIEEFKNIKILFLDILDLFN</sequence>
<proteinExistence type="predicted"/>
<dbReference type="STRING" id="873449.STRCR_0486"/>
<name>G5JQ39_STRCG</name>
<dbReference type="Proteomes" id="UP000004322">
    <property type="component" value="Unassembled WGS sequence"/>
</dbReference>
<comment type="caution">
    <text evidence="1">The sequence shown here is derived from an EMBL/GenBank/DDBJ whole genome shotgun (WGS) entry which is preliminary data.</text>
</comment>
<evidence type="ECO:0000313" key="1">
    <source>
        <dbReference type="EMBL" id="EHI75548.1"/>
    </source>
</evidence>
<dbReference type="InterPro" id="IPR011664">
    <property type="entry name" value="Abi_system_AbiD/AbiF-like"/>
</dbReference>
<accession>G5JQ39</accession>
<reference evidence="1" key="1">
    <citation type="submission" date="2011-07" db="EMBL/GenBank/DDBJ databases">
        <authorList>
            <person name="Stanhope M.J."/>
            <person name="Durkin A.S."/>
            <person name="Hostetler J."/>
            <person name="Kim M."/>
            <person name="Radune D."/>
            <person name="Singh I."/>
            <person name="Town C.D."/>
        </authorList>
    </citation>
    <scope>NUCLEOTIDE SEQUENCE [LARGE SCALE GENOMIC DNA]</scope>
    <source>
        <strain evidence="1">HS-6</strain>
    </source>
</reference>
<organism evidence="1 2">
    <name type="scientific">Streptococcus criceti HS-6</name>
    <dbReference type="NCBI Taxonomy" id="873449"/>
    <lineage>
        <taxon>Bacteria</taxon>
        <taxon>Bacillati</taxon>
        <taxon>Bacillota</taxon>
        <taxon>Bacilli</taxon>
        <taxon>Lactobacillales</taxon>
        <taxon>Streptococcaceae</taxon>
        <taxon>Streptococcus</taxon>
    </lineage>
</organism>
<dbReference type="EMBL" id="AEUV02000002">
    <property type="protein sequence ID" value="EHI75548.1"/>
    <property type="molecule type" value="Genomic_DNA"/>
</dbReference>
<dbReference type="AlphaFoldDB" id="G5JQ39"/>
<dbReference type="Pfam" id="PF07751">
    <property type="entry name" value="Abi_2"/>
    <property type="match status" value="1"/>
</dbReference>
<protein>
    <recommendedName>
        <fullName evidence="3">Abi family protein</fullName>
    </recommendedName>
</protein>